<proteinExistence type="predicted"/>
<evidence type="ECO:0000313" key="2">
    <source>
        <dbReference type="Proteomes" id="UP001589734"/>
    </source>
</evidence>
<comment type="caution">
    <text evidence="1">The sequence shown here is derived from an EMBL/GenBank/DDBJ whole genome shotgun (WGS) entry which is preliminary data.</text>
</comment>
<name>A0ABV6BJB2_9FLAO</name>
<organism evidence="1 2">
    <name type="scientific">Flavobacterium procerum</name>
    <dbReference type="NCBI Taxonomy" id="1455569"/>
    <lineage>
        <taxon>Bacteria</taxon>
        <taxon>Pseudomonadati</taxon>
        <taxon>Bacteroidota</taxon>
        <taxon>Flavobacteriia</taxon>
        <taxon>Flavobacteriales</taxon>
        <taxon>Flavobacteriaceae</taxon>
        <taxon>Flavobacterium</taxon>
    </lineage>
</organism>
<sequence>MLVVIQSGIMMAQTKTVVTQYGERVTIHPNANDGLTATDGFIQLGGALTKPSTLTTTSDYTLAIKGLQTGLSTDNILVTDADGILKLIKKNDLSNGWLLDGNTNGALKSVGTNDNFDLPIETNGAERIRVTSDGQLLVNTTAPLAGGATAKVQINNGTTAGALQIKDGTQGDGKVLTSDANGLSTWQTSRVAIVDGVRPIGRIDFASSGNNLLSGSIDLPVGDWLINTGFLINPKTGVSKPVINSNYAARLTFSSSNTDIVTTGFTYIGSNASLNTISTGSATPSYVMFAAGSFRVRNTSGGVLRLYLWNMGSVGAFGGTEIGSIANNGENYIYAIAVK</sequence>
<keyword evidence="2" id="KW-1185">Reference proteome</keyword>
<evidence type="ECO:0008006" key="3">
    <source>
        <dbReference type="Google" id="ProtNLM"/>
    </source>
</evidence>
<gene>
    <name evidence="1" type="ORF">ACFFLS_00705</name>
</gene>
<dbReference type="Proteomes" id="UP001589734">
    <property type="component" value="Unassembled WGS sequence"/>
</dbReference>
<dbReference type="RefSeq" id="WP_379683791.1">
    <property type="nucleotide sequence ID" value="NZ_JBHLYW010000001.1"/>
</dbReference>
<protein>
    <recommendedName>
        <fullName evidence="3">Tail fiber protein</fullName>
    </recommendedName>
</protein>
<accession>A0ABV6BJB2</accession>
<evidence type="ECO:0000313" key="1">
    <source>
        <dbReference type="EMBL" id="MFC0075544.1"/>
    </source>
</evidence>
<dbReference type="EMBL" id="JBHLYW010000001">
    <property type="protein sequence ID" value="MFC0075544.1"/>
    <property type="molecule type" value="Genomic_DNA"/>
</dbReference>
<reference evidence="1 2" key="1">
    <citation type="submission" date="2024-09" db="EMBL/GenBank/DDBJ databases">
        <authorList>
            <person name="Sun Q."/>
            <person name="Mori K."/>
        </authorList>
    </citation>
    <scope>NUCLEOTIDE SEQUENCE [LARGE SCALE GENOMIC DNA]</scope>
    <source>
        <strain evidence="1 2">CGMCC 1.12926</strain>
    </source>
</reference>